<feature type="domain" description="Inner membrane protein YgaP-like transmembrane" evidence="2">
    <location>
        <begin position="1"/>
        <end position="66"/>
    </location>
</feature>
<dbReference type="EMBL" id="JBBKYA010000003">
    <property type="protein sequence ID" value="MFD3275642.1"/>
    <property type="molecule type" value="Genomic_DNA"/>
</dbReference>
<evidence type="ECO:0000313" key="4">
    <source>
        <dbReference type="Proteomes" id="UP001598114"/>
    </source>
</evidence>
<keyword evidence="1" id="KW-0472">Membrane</keyword>
<protein>
    <submittedName>
        <fullName evidence="3">DUF2892 domain-containing protein</fullName>
    </submittedName>
</protein>
<keyword evidence="1" id="KW-1133">Transmembrane helix</keyword>
<keyword evidence="1" id="KW-0812">Transmembrane</keyword>
<name>A0ABW6D5T2_9BACT</name>
<reference evidence="3 4" key="1">
    <citation type="submission" date="2024-03" db="EMBL/GenBank/DDBJ databases">
        <title>Aquirufa genome sequencing.</title>
        <authorList>
            <person name="Pitt A."/>
            <person name="Hahn M.W."/>
        </authorList>
    </citation>
    <scope>NUCLEOTIDE SEQUENCE [LARGE SCALE GENOMIC DNA]</scope>
    <source>
        <strain evidence="3 4">PLAD-142S6K</strain>
    </source>
</reference>
<proteinExistence type="predicted"/>
<evidence type="ECO:0000259" key="2">
    <source>
        <dbReference type="Pfam" id="PF11127"/>
    </source>
</evidence>
<keyword evidence="4" id="KW-1185">Reference proteome</keyword>
<comment type="caution">
    <text evidence="3">The sequence shown here is derived from an EMBL/GenBank/DDBJ whole genome shotgun (WGS) entry which is preliminary data.</text>
</comment>
<feature type="transmembrane region" description="Helical" evidence="1">
    <location>
        <begin position="12"/>
        <end position="29"/>
    </location>
</feature>
<accession>A0ABW6D5T2</accession>
<evidence type="ECO:0000313" key="3">
    <source>
        <dbReference type="EMBL" id="MFD3275642.1"/>
    </source>
</evidence>
<organism evidence="3 4">
    <name type="scientific">Aquirufa echingensis</name>
    <dbReference type="NCBI Taxonomy" id="3096516"/>
    <lineage>
        <taxon>Bacteria</taxon>
        <taxon>Pseudomonadati</taxon>
        <taxon>Bacteroidota</taxon>
        <taxon>Cytophagia</taxon>
        <taxon>Cytophagales</taxon>
        <taxon>Flectobacillaceae</taxon>
        <taxon>Aquirufa</taxon>
    </lineage>
</organism>
<sequence>MRKNVGKMDRVVRIAIAVVLSILAYSKIIPSDFALGVYLVAVIIALTGFIRFCPLYKILHKSTCREEPPHIS</sequence>
<dbReference type="Pfam" id="PF11127">
    <property type="entry name" value="YgaP-like_TM"/>
    <property type="match status" value="1"/>
</dbReference>
<feature type="transmembrane region" description="Helical" evidence="1">
    <location>
        <begin position="35"/>
        <end position="53"/>
    </location>
</feature>
<dbReference type="RefSeq" id="WP_377975766.1">
    <property type="nucleotide sequence ID" value="NZ_JBBKYA010000003.1"/>
</dbReference>
<evidence type="ECO:0000256" key="1">
    <source>
        <dbReference type="SAM" id="Phobius"/>
    </source>
</evidence>
<dbReference type="Proteomes" id="UP001598114">
    <property type="component" value="Unassembled WGS sequence"/>
</dbReference>
<dbReference type="InterPro" id="IPR021309">
    <property type="entry name" value="YgaP-like_TM"/>
</dbReference>
<gene>
    <name evidence="3" type="ORF">SKC38_05325</name>
</gene>